<gene>
    <name evidence="3" type="ORF">ACJMK2_001719</name>
</gene>
<dbReference type="PROSITE" id="PS50802">
    <property type="entry name" value="OTU"/>
    <property type="match status" value="1"/>
</dbReference>
<evidence type="ECO:0000256" key="1">
    <source>
        <dbReference type="SAM" id="MobiDB-lite"/>
    </source>
</evidence>
<dbReference type="PANTHER" id="PTHR12419">
    <property type="entry name" value="OTU DOMAIN CONTAINING PROTEIN"/>
    <property type="match status" value="1"/>
</dbReference>
<dbReference type="InterPro" id="IPR038765">
    <property type="entry name" value="Papain-like_cys_pep_sf"/>
</dbReference>
<dbReference type="InterPro" id="IPR050704">
    <property type="entry name" value="Peptidase_C85-like"/>
</dbReference>
<dbReference type="EMBL" id="JBJQND010000001">
    <property type="protein sequence ID" value="KAL3889375.1"/>
    <property type="molecule type" value="Genomic_DNA"/>
</dbReference>
<feature type="domain" description="OTU" evidence="2">
    <location>
        <begin position="91"/>
        <end position="232"/>
    </location>
</feature>
<comment type="caution">
    <text evidence="3">The sequence shown here is derived from an EMBL/GenBank/DDBJ whole genome shotgun (WGS) entry which is preliminary data.</text>
</comment>
<feature type="region of interest" description="Disordered" evidence="1">
    <location>
        <begin position="244"/>
        <end position="276"/>
    </location>
</feature>
<evidence type="ECO:0000259" key="2">
    <source>
        <dbReference type="PROSITE" id="PS50802"/>
    </source>
</evidence>
<dbReference type="Pfam" id="PF18738">
    <property type="entry name" value="HEPN_DZIP3"/>
    <property type="match status" value="1"/>
</dbReference>
<dbReference type="InterPro" id="IPR003323">
    <property type="entry name" value="OTU_dom"/>
</dbReference>
<keyword evidence="4" id="KW-1185">Reference proteome</keyword>
<dbReference type="Proteomes" id="UP001634394">
    <property type="component" value="Unassembled WGS sequence"/>
</dbReference>
<dbReference type="Pfam" id="PF02338">
    <property type="entry name" value="OTU"/>
    <property type="match status" value="1"/>
</dbReference>
<dbReference type="PANTHER" id="PTHR12419:SF11">
    <property type="entry name" value="OTU DOMAIN-CONTAINING PROTEIN DDB_G0284757"/>
    <property type="match status" value="1"/>
</dbReference>
<sequence length="661" mass="71636">MKNQLVWISIRNKLHWIQGQTVNEDIREGKESKVFKTGEDVSKDRVSPKSIKKGVTCSDPNLLCQILQKSQQAGSSSQSTLKANCMSVGLELHGETPADGNCLFEAVSSQLQRLNCIVQKTPQHLRQEVVAFMRTNRVIQASEGTIDLDSFIYNESFDDYCSRMARDSEWADHVVVVAMARMLQMDIMIVTSSPLSGPENIIVWAVGKNAFQGDPILLGHVWESHYMSLQPIAPVVLDQDLAGHSKQTQPDVHTPVPTAQNMQIPTSGSTSSTAVGPIQAPTTGCIPSLTYVPTSTTVLLTTTSVLTPSTTNGSKLCPSFTSTSAVMQAALAVPTTAKIVLATIPGLKPTTITGSTLCPTSTSTTTVMQALAAASTSNTLQSPSSSSTTNAMQAPASGFTAINILQSTASVSNPSTTVALMPLLSSCYTASGLSQPHASISIPSTTAVVMQTPSVDDTDRFMHIACLLVNVGSKVLRRLLLYHTVTPTCTLDQYLANKRIDIDNLRKKRILNKSQMDILFPPGGTTNLGDYDITLLSALLTNIVSNISLQQLNMIQFLRDKRNEIFAHAKSVTVNANDYLTFWNDICRELEALSKQCGDPDFENEISKEIQGIQVSTVQGTSLLDTLQTHPRRVETLEKLVQDLISCLAQKLNQESDDSET</sequence>
<name>A0ABD3XWH2_SINWO</name>
<dbReference type="Gene3D" id="3.90.70.80">
    <property type="match status" value="1"/>
</dbReference>
<organism evidence="3 4">
    <name type="scientific">Sinanodonta woodiana</name>
    <name type="common">Chinese pond mussel</name>
    <name type="synonym">Anodonta woodiana</name>
    <dbReference type="NCBI Taxonomy" id="1069815"/>
    <lineage>
        <taxon>Eukaryota</taxon>
        <taxon>Metazoa</taxon>
        <taxon>Spiralia</taxon>
        <taxon>Lophotrochozoa</taxon>
        <taxon>Mollusca</taxon>
        <taxon>Bivalvia</taxon>
        <taxon>Autobranchia</taxon>
        <taxon>Heteroconchia</taxon>
        <taxon>Palaeoheterodonta</taxon>
        <taxon>Unionida</taxon>
        <taxon>Unionoidea</taxon>
        <taxon>Unionidae</taxon>
        <taxon>Unioninae</taxon>
        <taxon>Sinanodonta</taxon>
    </lineage>
</organism>
<dbReference type="CDD" id="cd22758">
    <property type="entry name" value="OTU_232R-like"/>
    <property type="match status" value="1"/>
</dbReference>
<dbReference type="InterPro" id="IPR041249">
    <property type="entry name" value="HEPN_DZIP3"/>
</dbReference>
<accession>A0ABD3XWH2</accession>
<dbReference type="SUPFAM" id="SSF54001">
    <property type="entry name" value="Cysteine proteinases"/>
    <property type="match status" value="1"/>
</dbReference>
<evidence type="ECO:0000313" key="3">
    <source>
        <dbReference type="EMBL" id="KAL3889375.1"/>
    </source>
</evidence>
<reference evidence="3 4" key="1">
    <citation type="submission" date="2024-11" db="EMBL/GenBank/DDBJ databases">
        <title>Chromosome-level genome assembly of the freshwater bivalve Anodonta woodiana.</title>
        <authorList>
            <person name="Chen X."/>
        </authorList>
    </citation>
    <scope>NUCLEOTIDE SEQUENCE [LARGE SCALE GENOMIC DNA]</scope>
    <source>
        <strain evidence="3">MN2024</strain>
        <tissue evidence="3">Gills</tissue>
    </source>
</reference>
<evidence type="ECO:0000313" key="4">
    <source>
        <dbReference type="Proteomes" id="UP001634394"/>
    </source>
</evidence>
<dbReference type="AlphaFoldDB" id="A0ABD3XWH2"/>
<feature type="compositionally biased region" description="Polar residues" evidence="1">
    <location>
        <begin position="245"/>
        <end position="274"/>
    </location>
</feature>
<proteinExistence type="predicted"/>
<protein>
    <recommendedName>
        <fullName evidence="2">OTU domain-containing protein</fullName>
    </recommendedName>
</protein>